<dbReference type="PANTHER" id="PTHR47269:SF3">
    <property type="entry name" value="PEPTIDYL-PROLYL CIS-TRANS ISOMERASE CYP21-3, MITOCHONDRIAL"/>
    <property type="match status" value="1"/>
</dbReference>
<organism evidence="2 3">
    <name type="scientific">Hibiscus sabdariffa</name>
    <name type="common">roselle</name>
    <dbReference type="NCBI Taxonomy" id="183260"/>
    <lineage>
        <taxon>Eukaryota</taxon>
        <taxon>Viridiplantae</taxon>
        <taxon>Streptophyta</taxon>
        <taxon>Embryophyta</taxon>
        <taxon>Tracheophyta</taxon>
        <taxon>Spermatophyta</taxon>
        <taxon>Magnoliopsida</taxon>
        <taxon>eudicotyledons</taxon>
        <taxon>Gunneridae</taxon>
        <taxon>Pentapetalae</taxon>
        <taxon>rosids</taxon>
        <taxon>malvids</taxon>
        <taxon>Malvales</taxon>
        <taxon>Malvaceae</taxon>
        <taxon>Malvoideae</taxon>
        <taxon>Hibiscus</taxon>
    </lineage>
</organism>
<keyword evidence="3" id="KW-1185">Reference proteome</keyword>
<dbReference type="EMBL" id="JBBPBN010000035">
    <property type="protein sequence ID" value="KAK9002217.1"/>
    <property type="molecule type" value="Genomic_DNA"/>
</dbReference>
<dbReference type="SUPFAM" id="SSF50891">
    <property type="entry name" value="Cyclophilin-like"/>
    <property type="match status" value="1"/>
</dbReference>
<dbReference type="Proteomes" id="UP001396334">
    <property type="component" value="Unassembled WGS sequence"/>
</dbReference>
<reference evidence="2 3" key="1">
    <citation type="journal article" date="2024" name="G3 (Bethesda)">
        <title>Genome assembly of Hibiscus sabdariffa L. provides insights into metabolisms of medicinal natural products.</title>
        <authorList>
            <person name="Kim T."/>
        </authorList>
    </citation>
    <scope>NUCLEOTIDE SEQUENCE [LARGE SCALE GENOMIC DNA]</scope>
    <source>
        <strain evidence="2">TK-2024</strain>
        <tissue evidence="2">Old leaves</tissue>
    </source>
</reference>
<dbReference type="PANTHER" id="PTHR47269">
    <property type="entry name" value="PEPTIDYL-PROLYL CIS-TRANS ISOMERASE CYP21-4"/>
    <property type="match status" value="1"/>
</dbReference>
<evidence type="ECO:0000259" key="1">
    <source>
        <dbReference type="Pfam" id="PF00160"/>
    </source>
</evidence>
<evidence type="ECO:0000313" key="2">
    <source>
        <dbReference type="EMBL" id="KAK9002217.1"/>
    </source>
</evidence>
<protein>
    <recommendedName>
        <fullName evidence="1">PPIase cyclophilin-type domain-containing protein</fullName>
    </recommendedName>
</protein>
<dbReference type="Pfam" id="PF00160">
    <property type="entry name" value="Pro_isomerase"/>
    <property type="match status" value="1"/>
</dbReference>
<sequence>MSAMGFSANSGAVSSIKEWDLVLISEMKLLVENELRSTSLKHEAFVLGTSETKHDNGAFEIFITTAPIPDLNEKLAVFGKVVKGGDIVQVKQTSISFRSSVLRWQYFVRWLPSA</sequence>
<dbReference type="Gene3D" id="2.40.100.10">
    <property type="entry name" value="Cyclophilin-like"/>
    <property type="match status" value="1"/>
</dbReference>
<comment type="caution">
    <text evidence="2">The sequence shown here is derived from an EMBL/GenBank/DDBJ whole genome shotgun (WGS) entry which is preliminary data.</text>
</comment>
<gene>
    <name evidence="2" type="ORF">V6N11_024903</name>
</gene>
<accession>A0ABR2QNH4</accession>
<dbReference type="InterPro" id="IPR029000">
    <property type="entry name" value="Cyclophilin-like_dom_sf"/>
</dbReference>
<dbReference type="InterPro" id="IPR002130">
    <property type="entry name" value="Cyclophilin-type_PPIase_dom"/>
</dbReference>
<proteinExistence type="predicted"/>
<feature type="domain" description="PPIase cyclophilin-type" evidence="1">
    <location>
        <begin position="31"/>
        <end position="89"/>
    </location>
</feature>
<name>A0ABR2QNH4_9ROSI</name>
<evidence type="ECO:0000313" key="3">
    <source>
        <dbReference type="Proteomes" id="UP001396334"/>
    </source>
</evidence>